<feature type="transmembrane region" description="Helical" evidence="1">
    <location>
        <begin position="56"/>
        <end position="78"/>
    </location>
</feature>
<protein>
    <submittedName>
        <fullName evidence="2">ABC transporter permease</fullName>
    </submittedName>
</protein>
<evidence type="ECO:0000313" key="2">
    <source>
        <dbReference type="EMBL" id="THV08848.1"/>
    </source>
</evidence>
<feature type="transmembrane region" description="Helical" evidence="1">
    <location>
        <begin position="154"/>
        <end position="179"/>
    </location>
</feature>
<feature type="transmembrane region" description="Helical" evidence="1">
    <location>
        <begin position="204"/>
        <end position="224"/>
    </location>
</feature>
<evidence type="ECO:0000313" key="3">
    <source>
        <dbReference type="Proteomes" id="UP000307087"/>
    </source>
</evidence>
<organism evidence="2 3">
    <name type="scientific">Nocardioides caeni</name>
    <dbReference type="NCBI Taxonomy" id="574700"/>
    <lineage>
        <taxon>Bacteria</taxon>
        <taxon>Bacillati</taxon>
        <taxon>Actinomycetota</taxon>
        <taxon>Actinomycetes</taxon>
        <taxon>Propionibacteriales</taxon>
        <taxon>Nocardioidaceae</taxon>
        <taxon>Nocardioides</taxon>
    </lineage>
</organism>
<dbReference type="GO" id="GO:0043190">
    <property type="term" value="C:ATP-binding cassette (ABC) transporter complex"/>
    <property type="evidence" value="ECO:0007669"/>
    <property type="project" value="InterPro"/>
</dbReference>
<reference evidence="2 3" key="1">
    <citation type="journal article" date="2009" name="Int. J. Syst. Evol. Microbiol.">
        <title>Nocardioides caeni sp. nov., isolated from wastewater.</title>
        <authorList>
            <person name="Yoon J.H."/>
            <person name="Kang S.J."/>
            <person name="Park S."/>
            <person name="Kim W."/>
            <person name="Oh T.K."/>
        </authorList>
    </citation>
    <scope>NUCLEOTIDE SEQUENCE [LARGE SCALE GENOMIC DNA]</scope>
    <source>
        <strain evidence="2 3">DSM 23134</strain>
    </source>
</reference>
<gene>
    <name evidence="2" type="ORF">E9934_18840</name>
</gene>
<keyword evidence="3" id="KW-1185">Reference proteome</keyword>
<dbReference type="GO" id="GO:0005548">
    <property type="term" value="F:phospholipid transporter activity"/>
    <property type="evidence" value="ECO:0007669"/>
    <property type="project" value="TreeGrafter"/>
</dbReference>
<dbReference type="OrthoDB" id="5243306at2"/>
<feature type="transmembrane region" description="Helical" evidence="1">
    <location>
        <begin position="244"/>
        <end position="265"/>
    </location>
</feature>
<proteinExistence type="predicted"/>
<keyword evidence="1" id="KW-0472">Membrane</keyword>
<dbReference type="InterPro" id="IPR030802">
    <property type="entry name" value="Permease_MalE"/>
</dbReference>
<dbReference type="Pfam" id="PF02405">
    <property type="entry name" value="MlaE"/>
    <property type="match status" value="1"/>
</dbReference>
<keyword evidence="1" id="KW-0812">Transmembrane</keyword>
<evidence type="ECO:0000256" key="1">
    <source>
        <dbReference type="SAM" id="Phobius"/>
    </source>
</evidence>
<dbReference type="AlphaFoldDB" id="A0A4S8MZE8"/>
<keyword evidence="1" id="KW-1133">Transmembrane helix</keyword>
<comment type="caution">
    <text evidence="2">The sequence shown here is derived from an EMBL/GenBank/DDBJ whole genome shotgun (WGS) entry which is preliminary data.</text>
</comment>
<accession>A0A4S8MZE8</accession>
<sequence length="269" mass="28212">MVVGYERPRPPRVPLSVRAGRLLDEIGALIAFSAKTLRLVFQRPFQTREFIQQTDFIASVSVLPAMLVSIPFGAVIALQLGNLTRQLGAESFTGAASALATIREASPIVTALLLAGAAGTAICADLGSRTIREEIDALEVLGISTIQRLVVPRVLGCVVVAMLLNGLVSVVGVVGGYVFNVLVQDGSPGAFVTSFRTIATMQDLILGEVKAAIFGVLTALVACYRGLTVKGGPRAVGDAVNQSVVIAFALLFAVNFVITSVYLQFAGTH</sequence>
<dbReference type="EMBL" id="STGW01000024">
    <property type="protein sequence ID" value="THV08848.1"/>
    <property type="molecule type" value="Genomic_DNA"/>
</dbReference>
<dbReference type="PANTHER" id="PTHR30188">
    <property type="entry name" value="ABC TRANSPORTER PERMEASE PROTEIN-RELATED"/>
    <property type="match status" value="1"/>
</dbReference>
<name>A0A4S8MZE8_9ACTN</name>
<dbReference type="PANTHER" id="PTHR30188:SF4">
    <property type="entry name" value="PROTEIN TRIGALACTOSYLDIACYLGLYCEROL 1, CHLOROPLASTIC"/>
    <property type="match status" value="1"/>
</dbReference>
<dbReference type="Proteomes" id="UP000307087">
    <property type="component" value="Unassembled WGS sequence"/>
</dbReference>